<sequence length="238" mass="26894">MLADDGSPQIQSGSITQSFFLESASLFKLIDFITGELPKWRDRPERKPATSETVLTSNFCAHMNSASRNSKWDYIQFRTEEPDEVTPGRKIDLIPAPSGCVVWIDGRKHYDFDPLLPIECKRLPTPSGTKRDKMEYLHSRHSSTGGVARFKEGHHGASHKLGAMIGFIQDEAILPWEKKLSHWTNVLVRARKPGWLGTDRIFLSKHDTALKLGVLRSSHARTGGLGSIELRHLWVEMH</sequence>
<dbReference type="AlphaFoldDB" id="A0A5C5PV89"/>
<accession>A0A5C5PV89</accession>
<comment type="caution">
    <text evidence="1">The sequence shown here is derived from an EMBL/GenBank/DDBJ whole genome shotgun (WGS) entry which is preliminary data.</text>
</comment>
<dbReference type="Proteomes" id="UP000317901">
    <property type="component" value="Unassembled WGS sequence"/>
</dbReference>
<name>A0A5C5PV89_9PSED</name>
<gene>
    <name evidence="1" type="ORF">FJD37_15215</name>
</gene>
<reference evidence="1 2" key="1">
    <citation type="submission" date="2019-06" db="EMBL/GenBank/DDBJ databases">
        <title>Pseudomonas bimorpha sp. nov. isolated from bovine raw milk and skim milk concentrate.</title>
        <authorList>
            <person name="Hofmann K."/>
            <person name="Huptas C."/>
            <person name="Doll E."/>
            <person name="Scherer S."/>
            <person name="Wenning M."/>
        </authorList>
    </citation>
    <scope>NUCLEOTIDE SEQUENCE [LARGE SCALE GENOMIC DNA]</scope>
    <source>
        <strain evidence="1 2">DSM 108990</strain>
    </source>
</reference>
<dbReference type="EMBL" id="VFIP01000029">
    <property type="protein sequence ID" value="TWR88490.1"/>
    <property type="molecule type" value="Genomic_DNA"/>
</dbReference>
<protein>
    <submittedName>
        <fullName evidence="1">Uncharacterized protein</fullName>
    </submittedName>
</protein>
<evidence type="ECO:0000313" key="1">
    <source>
        <dbReference type="EMBL" id="TWR88490.1"/>
    </source>
</evidence>
<proteinExistence type="predicted"/>
<evidence type="ECO:0000313" key="2">
    <source>
        <dbReference type="Proteomes" id="UP000317901"/>
    </source>
</evidence>
<organism evidence="1 2">
    <name type="scientific">Pseudomonas saxonica</name>
    <dbReference type="NCBI Taxonomy" id="2600598"/>
    <lineage>
        <taxon>Bacteria</taxon>
        <taxon>Pseudomonadati</taxon>
        <taxon>Pseudomonadota</taxon>
        <taxon>Gammaproteobacteria</taxon>
        <taxon>Pseudomonadales</taxon>
        <taxon>Pseudomonadaceae</taxon>
        <taxon>Pseudomonas</taxon>
    </lineage>
</organism>
<dbReference type="OrthoDB" id="6913282at2"/>